<keyword evidence="8" id="KW-0472">Membrane</keyword>
<gene>
    <name evidence="13" type="ORF">A3843_18340</name>
</gene>
<protein>
    <recommendedName>
        <fullName evidence="9">Membrane fusion protein (MFP) family protein</fullName>
    </recommendedName>
</protein>
<dbReference type="InterPro" id="IPR050739">
    <property type="entry name" value="MFP"/>
</dbReference>
<evidence type="ECO:0000256" key="2">
    <source>
        <dbReference type="ARBA" id="ARBA00009477"/>
    </source>
</evidence>
<dbReference type="PRINTS" id="PR01490">
    <property type="entry name" value="RTXTOXIND"/>
</dbReference>
<keyword evidence="14" id="KW-1185">Reference proteome</keyword>
<evidence type="ECO:0000256" key="5">
    <source>
        <dbReference type="ARBA" id="ARBA00022519"/>
    </source>
</evidence>
<dbReference type="GO" id="GO:0005886">
    <property type="term" value="C:plasma membrane"/>
    <property type="evidence" value="ECO:0007669"/>
    <property type="project" value="UniProtKB-SubCell"/>
</dbReference>
<dbReference type="PANTHER" id="PTHR30386:SF17">
    <property type="entry name" value="ALKALINE PROTEASE SECRETION PROTEIN APRE"/>
    <property type="match status" value="1"/>
</dbReference>
<dbReference type="Pfam" id="PF25994">
    <property type="entry name" value="HH_AprE"/>
    <property type="match status" value="1"/>
</dbReference>
<evidence type="ECO:0000256" key="3">
    <source>
        <dbReference type="ARBA" id="ARBA00022448"/>
    </source>
</evidence>
<dbReference type="InterPro" id="IPR058982">
    <property type="entry name" value="Beta-barrel_AprE"/>
</dbReference>
<feature type="coiled-coil region" evidence="10">
    <location>
        <begin position="216"/>
        <end position="250"/>
    </location>
</feature>
<dbReference type="STRING" id="197461.A3843_18340"/>
<dbReference type="InterPro" id="IPR058781">
    <property type="entry name" value="HH_AprE-like"/>
</dbReference>
<keyword evidence="5 9" id="KW-0997">Cell inner membrane</keyword>
<feature type="domain" description="AprE-like long alpha-helical hairpin" evidence="11">
    <location>
        <begin position="55"/>
        <end position="243"/>
    </location>
</feature>
<feature type="domain" description="AprE-like beta-barrel" evidence="12">
    <location>
        <begin position="285"/>
        <end position="380"/>
    </location>
</feature>
<evidence type="ECO:0000256" key="4">
    <source>
        <dbReference type="ARBA" id="ARBA00022475"/>
    </source>
</evidence>
<evidence type="ECO:0000256" key="6">
    <source>
        <dbReference type="ARBA" id="ARBA00022692"/>
    </source>
</evidence>
<keyword evidence="7" id="KW-1133">Transmembrane helix</keyword>
<dbReference type="NCBIfam" id="TIGR01843">
    <property type="entry name" value="type_I_hlyD"/>
    <property type="match status" value="1"/>
</dbReference>
<accession>A0A1U7JD98</accession>
<keyword evidence="6" id="KW-0812">Transmembrane</keyword>
<dbReference type="EMBL" id="LVVZ01000041">
    <property type="protein sequence ID" value="OKL42730.1"/>
    <property type="molecule type" value="Genomic_DNA"/>
</dbReference>
<comment type="caution">
    <text evidence="13">The sequence shown here is derived from an EMBL/GenBank/DDBJ whole genome shotgun (WGS) entry which is preliminary data.</text>
</comment>
<dbReference type="Pfam" id="PF26002">
    <property type="entry name" value="Beta-barrel_AprE"/>
    <property type="match status" value="1"/>
</dbReference>
<dbReference type="Gene3D" id="2.40.30.170">
    <property type="match status" value="1"/>
</dbReference>
<evidence type="ECO:0000256" key="10">
    <source>
        <dbReference type="SAM" id="Coils"/>
    </source>
</evidence>
<dbReference type="AlphaFoldDB" id="A0A1U7JD98"/>
<evidence type="ECO:0000256" key="7">
    <source>
        <dbReference type="ARBA" id="ARBA00022989"/>
    </source>
</evidence>
<name>A0A1U7JD98_9HYPH</name>
<comment type="subcellular location">
    <subcellularLocation>
        <location evidence="1 9">Cell inner membrane</location>
        <topology evidence="1 9">Single-pass membrane protein</topology>
    </subcellularLocation>
</comment>
<comment type="similarity">
    <text evidence="2 9">Belongs to the membrane fusion protein (MFP) (TC 8.A.1) family.</text>
</comment>
<dbReference type="Gene3D" id="2.40.50.100">
    <property type="match status" value="1"/>
</dbReference>
<dbReference type="Proteomes" id="UP000185783">
    <property type="component" value="Unassembled WGS sequence"/>
</dbReference>
<proteinExistence type="inferred from homology"/>
<evidence type="ECO:0000313" key="13">
    <source>
        <dbReference type="EMBL" id="OKL42730.1"/>
    </source>
</evidence>
<evidence type="ECO:0000256" key="1">
    <source>
        <dbReference type="ARBA" id="ARBA00004377"/>
    </source>
</evidence>
<evidence type="ECO:0000259" key="11">
    <source>
        <dbReference type="Pfam" id="PF25994"/>
    </source>
</evidence>
<dbReference type="Gene3D" id="1.10.287.1490">
    <property type="match status" value="1"/>
</dbReference>
<evidence type="ECO:0000259" key="12">
    <source>
        <dbReference type="Pfam" id="PF26002"/>
    </source>
</evidence>
<dbReference type="PANTHER" id="PTHR30386">
    <property type="entry name" value="MEMBRANE FUSION SUBUNIT OF EMRAB-TOLC MULTIDRUG EFFLUX PUMP"/>
    <property type="match status" value="1"/>
</dbReference>
<dbReference type="GO" id="GO:0015031">
    <property type="term" value="P:protein transport"/>
    <property type="evidence" value="ECO:0007669"/>
    <property type="project" value="InterPro"/>
</dbReference>
<evidence type="ECO:0000256" key="9">
    <source>
        <dbReference type="RuleBase" id="RU365093"/>
    </source>
</evidence>
<organism evidence="13 14">
    <name type="scientific">Pseudovibrio exalbescens</name>
    <dbReference type="NCBI Taxonomy" id="197461"/>
    <lineage>
        <taxon>Bacteria</taxon>
        <taxon>Pseudomonadati</taxon>
        <taxon>Pseudomonadota</taxon>
        <taxon>Alphaproteobacteria</taxon>
        <taxon>Hyphomicrobiales</taxon>
        <taxon>Stappiaceae</taxon>
        <taxon>Pseudovibrio</taxon>
    </lineage>
</organism>
<keyword evidence="4 9" id="KW-1003">Cell membrane</keyword>
<keyword evidence="3 9" id="KW-0813">Transport</keyword>
<sequence length="403" mass="44853">MAGAVIAKGNFVVTGQNKVVQHLEGGIIQEILVNEGDVVQKGDTLIRLDRTAPLANLRRLELRLSRFEAIEARLNAMIAGSDTIEFSQSLLERASDPDVADIIESQRAAFEVDMGQLKSEIAILQHSIDSLHQRIQGNEAQQVAAETQLEFLDAELSSKRQLLEKNLIRLPEMLAIQRAKANLNGDIGRLVGEVGDINERIARTREEILRAKSINRQKAAVQLQDIEAQIDDVQEQINAAKDVLNRVNIVAPTRGIIGDLHYHTSGGVIESGRDIVEIVPMDSEMLLEVRIRPQDIDTVRVGQEAAIRLTALNQRTTPTMSGWVTFVSPDSQPTDEVGQAGDVYLARVKLDRTHLEGLREELADFTPLPGMPAEVHIKTKERTFFDYLTRPLRDSMSRAFKEN</sequence>
<evidence type="ECO:0000313" key="14">
    <source>
        <dbReference type="Proteomes" id="UP000185783"/>
    </source>
</evidence>
<reference evidence="13 14" key="1">
    <citation type="submission" date="2016-03" db="EMBL/GenBank/DDBJ databases">
        <title>Genome sequence of Nesiotobacter sp. nov., a moderately halophilic alphaproteobacterium isolated from the Yellow Sea, China.</title>
        <authorList>
            <person name="Zhang G."/>
            <person name="Zhang R."/>
        </authorList>
    </citation>
    <scope>NUCLEOTIDE SEQUENCE [LARGE SCALE GENOMIC DNA]</scope>
    <source>
        <strain evidence="13 14">WB1-6</strain>
    </source>
</reference>
<dbReference type="InterPro" id="IPR010129">
    <property type="entry name" value="T1SS_HlyD"/>
</dbReference>
<keyword evidence="10" id="KW-0175">Coiled coil</keyword>
<evidence type="ECO:0000256" key="8">
    <source>
        <dbReference type="ARBA" id="ARBA00023136"/>
    </source>
</evidence>